<comment type="caution">
    <text evidence="4">The sequence shown here is derived from an EMBL/GenBank/DDBJ whole genome shotgun (WGS) entry which is preliminary data.</text>
</comment>
<feature type="signal peptide" evidence="3">
    <location>
        <begin position="1"/>
        <end position="30"/>
    </location>
</feature>
<dbReference type="PANTHER" id="PTHR43037">
    <property type="entry name" value="UNNAMED PRODUCT-RELATED"/>
    <property type="match status" value="1"/>
</dbReference>
<protein>
    <submittedName>
        <fullName evidence="4">Feruloyl esterase</fullName>
    </submittedName>
</protein>
<evidence type="ECO:0000256" key="1">
    <source>
        <dbReference type="ARBA" id="ARBA00022729"/>
    </source>
</evidence>
<organism evidence="4 5">
    <name type="scientific">Planosporangium mesophilum</name>
    <dbReference type="NCBI Taxonomy" id="689768"/>
    <lineage>
        <taxon>Bacteria</taxon>
        <taxon>Bacillati</taxon>
        <taxon>Actinomycetota</taxon>
        <taxon>Actinomycetes</taxon>
        <taxon>Micromonosporales</taxon>
        <taxon>Micromonosporaceae</taxon>
        <taxon>Planosporangium</taxon>
    </lineage>
</organism>
<evidence type="ECO:0000256" key="2">
    <source>
        <dbReference type="ARBA" id="ARBA00022801"/>
    </source>
</evidence>
<evidence type="ECO:0000313" key="4">
    <source>
        <dbReference type="EMBL" id="GII24432.1"/>
    </source>
</evidence>
<evidence type="ECO:0000256" key="3">
    <source>
        <dbReference type="SAM" id="SignalP"/>
    </source>
</evidence>
<dbReference type="SUPFAM" id="SSF53474">
    <property type="entry name" value="alpha/beta-Hydrolases"/>
    <property type="match status" value="2"/>
</dbReference>
<dbReference type="NCBIfam" id="TIGR01840">
    <property type="entry name" value="esterase_phb"/>
    <property type="match status" value="1"/>
</dbReference>
<dbReference type="Pfam" id="PF10503">
    <property type="entry name" value="Esterase_PHB"/>
    <property type="match status" value="1"/>
</dbReference>
<feature type="chain" id="PRO_5035182798" evidence="3">
    <location>
        <begin position="31"/>
        <end position="317"/>
    </location>
</feature>
<evidence type="ECO:0000313" key="5">
    <source>
        <dbReference type="Proteomes" id="UP000599074"/>
    </source>
</evidence>
<dbReference type="GO" id="GO:0005576">
    <property type="term" value="C:extracellular region"/>
    <property type="evidence" value="ECO:0007669"/>
    <property type="project" value="InterPro"/>
</dbReference>
<keyword evidence="2" id="KW-0378">Hydrolase</keyword>
<dbReference type="Gene3D" id="3.40.50.1820">
    <property type="entry name" value="alpha/beta hydrolase"/>
    <property type="match status" value="1"/>
</dbReference>
<proteinExistence type="predicted"/>
<sequence length="317" mass="33687">MLRRRLLGWVFAAALAVAATLTATAQPSYAGTPTQETGFGSNPGGLQMFRYAPAGLPAGAPLVVAMHGCTQSAGQFGDESGWLQLADRWRFALLLPQKPFGGCFGWYDSTQASRGWGEALSVKQMVDRMLTEYRGDARRVYATGLSAGGAMAAVMLATYPDVFAAGGVVAGIPFRCATYLAQSYGCMSPGLDRSAQSWGDLVRGASTYRGPWPRLSLWHGTNDLTVAPANMTELMEQWTNVNGADQTPDVSNTVGGYPHRVYTDGSGRAVVETYQIAGMSHGQPVAPTAEQCGRVGTYAHNVGVCAALHMGQFWGLQ</sequence>
<keyword evidence="5" id="KW-1185">Reference proteome</keyword>
<dbReference type="AlphaFoldDB" id="A0A8J3TFY6"/>
<reference evidence="4" key="1">
    <citation type="submission" date="2021-01" db="EMBL/GenBank/DDBJ databases">
        <title>Whole genome shotgun sequence of Planosporangium mesophilum NBRC 109066.</title>
        <authorList>
            <person name="Komaki H."/>
            <person name="Tamura T."/>
        </authorList>
    </citation>
    <scope>NUCLEOTIDE SEQUENCE</scope>
    <source>
        <strain evidence="4">NBRC 109066</strain>
    </source>
</reference>
<gene>
    <name evidence="4" type="ORF">Pme01_40290</name>
</gene>
<dbReference type="InterPro" id="IPR050955">
    <property type="entry name" value="Plant_Biomass_Hydrol_Est"/>
</dbReference>
<dbReference type="InterPro" id="IPR010126">
    <property type="entry name" value="Esterase_phb"/>
</dbReference>
<dbReference type="Proteomes" id="UP000599074">
    <property type="component" value="Unassembled WGS sequence"/>
</dbReference>
<dbReference type="EMBL" id="BOON01000037">
    <property type="protein sequence ID" value="GII24432.1"/>
    <property type="molecule type" value="Genomic_DNA"/>
</dbReference>
<name>A0A8J3TFY6_9ACTN</name>
<dbReference type="PANTHER" id="PTHR43037:SF1">
    <property type="entry name" value="BLL1128 PROTEIN"/>
    <property type="match status" value="1"/>
</dbReference>
<dbReference type="RefSeq" id="WP_168116556.1">
    <property type="nucleotide sequence ID" value="NZ_BOON01000037.1"/>
</dbReference>
<dbReference type="GO" id="GO:0016787">
    <property type="term" value="F:hydrolase activity"/>
    <property type="evidence" value="ECO:0007669"/>
    <property type="project" value="UniProtKB-KW"/>
</dbReference>
<dbReference type="InterPro" id="IPR029058">
    <property type="entry name" value="AB_hydrolase_fold"/>
</dbReference>
<keyword evidence="1 3" id="KW-0732">Signal</keyword>
<accession>A0A8J3TFY6</accession>